<evidence type="ECO:0000256" key="2">
    <source>
        <dbReference type="ARBA" id="ARBA00008950"/>
    </source>
</evidence>
<evidence type="ECO:0000256" key="9">
    <source>
        <dbReference type="ARBA" id="ARBA00051875"/>
    </source>
</evidence>
<dbReference type="InterPro" id="IPR002637">
    <property type="entry name" value="RdgB/HAM1"/>
</dbReference>
<dbReference type="GO" id="GO:0035870">
    <property type="term" value="F:dITP diphosphatase activity"/>
    <property type="evidence" value="ECO:0007669"/>
    <property type="project" value="UniProtKB-UniRule"/>
</dbReference>
<dbReference type="Gene3D" id="3.90.950.10">
    <property type="match status" value="1"/>
</dbReference>
<reference evidence="14 15" key="1">
    <citation type="journal article" date="2015" name="Int. J. Syst. Evol. Microbiol.">
        <title>Novibacillus thermophilus gen. nov., sp. nov., a Gram-staining-negative and moderately thermophilic member of the family Thermoactinomycetaceae.</title>
        <authorList>
            <person name="Yang G."/>
            <person name="Chen J."/>
            <person name="Zhou S."/>
        </authorList>
    </citation>
    <scope>NUCLEOTIDE SEQUENCE [LARGE SCALE GENOMIC DNA]</scope>
    <source>
        <strain evidence="14 15">SG-1</strain>
    </source>
</reference>
<dbReference type="NCBIfam" id="TIGR00040">
    <property type="entry name" value="yfcE"/>
    <property type="match status" value="1"/>
</dbReference>
<comment type="similarity">
    <text evidence="1 11 12">Belongs to the HAM1 NTPase family.</text>
</comment>
<dbReference type="InterPro" id="IPR024654">
    <property type="entry name" value="Calcineurin-like_PHP_lpxH"/>
</dbReference>
<evidence type="ECO:0000256" key="3">
    <source>
        <dbReference type="ARBA" id="ARBA00011738"/>
    </source>
</evidence>
<dbReference type="GO" id="GO:0000166">
    <property type="term" value="F:nucleotide binding"/>
    <property type="evidence" value="ECO:0007669"/>
    <property type="project" value="UniProtKB-KW"/>
</dbReference>
<organism evidence="14 15">
    <name type="scientific">Novibacillus thermophilus</name>
    <dbReference type="NCBI Taxonomy" id="1471761"/>
    <lineage>
        <taxon>Bacteria</taxon>
        <taxon>Bacillati</taxon>
        <taxon>Bacillota</taxon>
        <taxon>Bacilli</taxon>
        <taxon>Bacillales</taxon>
        <taxon>Thermoactinomycetaceae</taxon>
        <taxon>Novibacillus</taxon>
    </lineage>
</organism>
<dbReference type="HAMAP" id="MF_01405">
    <property type="entry name" value="Non_canon_purine_NTPase"/>
    <property type="match status" value="1"/>
</dbReference>
<evidence type="ECO:0000256" key="12">
    <source>
        <dbReference type="RuleBase" id="RU003781"/>
    </source>
</evidence>
<name>A0A1U9K534_9BACL</name>
<dbReference type="InterPro" id="IPR029052">
    <property type="entry name" value="Metallo-depent_PP-like"/>
</dbReference>
<dbReference type="KEGG" id="ntr:B0W44_04475"/>
<dbReference type="SUPFAM" id="SSF52972">
    <property type="entry name" value="ITPase-like"/>
    <property type="match status" value="1"/>
</dbReference>
<evidence type="ECO:0000313" key="15">
    <source>
        <dbReference type="Proteomes" id="UP000188603"/>
    </source>
</evidence>
<dbReference type="InterPro" id="IPR041802">
    <property type="entry name" value="MPP_YfcE"/>
</dbReference>
<keyword evidence="8 11" id="KW-0546">Nucleotide metabolism</keyword>
<dbReference type="Gene3D" id="3.60.21.10">
    <property type="match status" value="1"/>
</dbReference>
<comment type="caution">
    <text evidence="11">Lacks conserved residue(s) required for the propagation of feature annotation.</text>
</comment>
<evidence type="ECO:0000256" key="6">
    <source>
        <dbReference type="ARBA" id="ARBA00022801"/>
    </source>
</evidence>
<sequence>MVSKQKWTWDKIVLASRNEHKLREFQALFKRNFGIDVRGLNDVDGVGNIVEDGKTFEENAVKKAKSVANILNIPVVADDSGLTVDALGGAPGVYSARYAGEHGDDAANNRKLLHEMERVVAEERTATFVCALALILPDGEEIVVRGECPGRIAFRPRGTNGFGYDPLFELEGRSVTMAELSPQEKDQISHRAKAMQLLADELRRRFEFEGDETVRILIVSDNHGEEKVLSSVIRREVADHVIHCGDFCTDADALPNRERMTVVRGNCDFEAVKEEEIWEGGGYRFFVTHGHRYGIKSSLTSLLYRAEEVAADIVCFGHSHTPYCSAHGGCLFVNPGSVVQPRGYTVPTYAVLETGDEGGVDITYYTPGGELVPLGGTYSLKAKKPE</sequence>
<comment type="catalytic activity">
    <reaction evidence="10 11">
        <text>XTP + H2O = XMP + diphosphate + H(+)</text>
        <dbReference type="Rhea" id="RHEA:28610"/>
        <dbReference type="ChEBI" id="CHEBI:15377"/>
        <dbReference type="ChEBI" id="CHEBI:15378"/>
        <dbReference type="ChEBI" id="CHEBI:33019"/>
        <dbReference type="ChEBI" id="CHEBI:57464"/>
        <dbReference type="ChEBI" id="CHEBI:61314"/>
        <dbReference type="EC" id="3.6.1.66"/>
    </reaction>
</comment>
<dbReference type="PANTHER" id="PTHR11067:SF9">
    <property type="entry name" value="INOSINE TRIPHOSPHATE PYROPHOSPHATASE"/>
    <property type="match status" value="1"/>
</dbReference>
<evidence type="ECO:0000256" key="11">
    <source>
        <dbReference type="HAMAP-Rule" id="MF_01405"/>
    </source>
</evidence>
<evidence type="ECO:0000256" key="8">
    <source>
        <dbReference type="ARBA" id="ARBA00023080"/>
    </source>
</evidence>
<keyword evidence="4 11" id="KW-0479">Metal-binding</keyword>
<comment type="function">
    <text evidence="11">Pyrophosphatase that catalyzes the hydrolysis of nucleoside triphosphates to their monophosphate derivatives, with a high preference for the non-canonical purine nucleotides XTP (xanthosine triphosphate), dITP (deoxyinosine triphosphate) and ITP. Seems to function as a house-cleaning enzyme that removes non-canonical purine nucleotides from the nucleotide pool, thus preventing their incorporation into DNA/RNA and avoiding chromosomal lesions.</text>
</comment>
<keyword evidence="7 11" id="KW-0460">Magnesium</keyword>
<comment type="similarity">
    <text evidence="2">Belongs to the metallophosphoesterase superfamily. YfcE family.</text>
</comment>
<dbReference type="InterPro" id="IPR020922">
    <property type="entry name" value="dITP/XTP_pyrophosphatase"/>
</dbReference>
<keyword evidence="6 11" id="KW-0378">Hydrolase</keyword>
<evidence type="ECO:0000256" key="5">
    <source>
        <dbReference type="ARBA" id="ARBA00022741"/>
    </source>
</evidence>
<dbReference type="GO" id="GO:0017111">
    <property type="term" value="F:ribonucleoside triphosphate phosphatase activity"/>
    <property type="evidence" value="ECO:0007669"/>
    <property type="project" value="InterPro"/>
</dbReference>
<evidence type="ECO:0000256" key="1">
    <source>
        <dbReference type="ARBA" id="ARBA00008023"/>
    </source>
</evidence>
<comment type="catalytic activity">
    <reaction evidence="9 11">
        <text>dITP + H2O = dIMP + diphosphate + H(+)</text>
        <dbReference type="Rhea" id="RHEA:28342"/>
        <dbReference type="ChEBI" id="CHEBI:15377"/>
        <dbReference type="ChEBI" id="CHEBI:15378"/>
        <dbReference type="ChEBI" id="CHEBI:33019"/>
        <dbReference type="ChEBI" id="CHEBI:61194"/>
        <dbReference type="ChEBI" id="CHEBI:61382"/>
        <dbReference type="EC" id="3.6.1.66"/>
    </reaction>
</comment>
<dbReference type="GO" id="GO:0036220">
    <property type="term" value="F:ITP diphosphatase activity"/>
    <property type="evidence" value="ECO:0007669"/>
    <property type="project" value="UniProtKB-UniRule"/>
</dbReference>
<evidence type="ECO:0000256" key="10">
    <source>
        <dbReference type="ARBA" id="ARBA00052017"/>
    </source>
</evidence>
<feature type="binding site" evidence="11">
    <location>
        <begin position="16"/>
        <end position="21"/>
    </location>
    <ligand>
        <name>substrate</name>
    </ligand>
</feature>
<feature type="binding site" evidence="11">
    <location>
        <position position="185"/>
    </location>
    <ligand>
        <name>substrate</name>
    </ligand>
</feature>
<evidence type="ECO:0000256" key="7">
    <source>
        <dbReference type="ARBA" id="ARBA00022842"/>
    </source>
</evidence>
<dbReference type="CDD" id="cd00515">
    <property type="entry name" value="HAM1"/>
    <property type="match status" value="1"/>
</dbReference>
<dbReference type="NCBIfam" id="NF011397">
    <property type="entry name" value="PRK14822.1"/>
    <property type="match status" value="1"/>
</dbReference>
<evidence type="ECO:0000256" key="4">
    <source>
        <dbReference type="ARBA" id="ARBA00022723"/>
    </source>
</evidence>
<comment type="catalytic activity">
    <reaction evidence="11">
        <text>ITP + H2O = IMP + diphosphate + H(+)</text>
        <dbReference type="Rhea" id="RHEA:29399"/>
        <dbReference type="ChEBI" id="CHEBI:15377"/>
        <dbReference type="ChEBI" id="CHEBI:15378"/>
        <dbReference type="ChEBI" id="CHEBI:33019"/>
        <dbReference type="ChEBI" id="CHEBI:58053"/>
        <dbReference type="ChEBI" id="CHEBI:61402"/>
        <dbReference type="EC" id="3.6.1.66"/>
    </reaction>
</comment>
<protein>
    <recommendedName>
        <fullName evidence="11">dITP/XTP pyrophosphatase</fullName>
        <ecNumber evidence="11">3.6.1.66</ecNumber>
    </recommendedName>
    <alternativeName>
        <fullName evidence="11">Non-canonical purine NTP pyrophosphatase</fullName>
    </alternativeName>
    <alternativeName>
        <fullName evidence="11">Non-standard purine NTP pyrophosphatase</fullName>
    </alternativeName>
    <alternativeName>
        <fullName evidence="11">Nucleoside-triphosphate diphosphatase</fullName>
    </alternativeName>
    <alternativeName>
        <fullName evidence="11">Nucleoside-triphosphate pyrophosphatase</fullName>
        <shortName evidence="11">NTPase</shortName>
    </alternativeName>
</protein>
<gene>
    <name evidence="14" type="ORF">B0W44_04475</name>
</gene>
<proteinExistence type="inferred from homology"/>
<feature type="binding site" evidence="11">
    <location>
        <begin position="162"/>
        <end position="165"/>
    </location>
    <ligand>
        <name>substrate</name>
    </ligand>
</feature>
<dbReference type="STRING" id="1471761.B0W44_04475"/>
<feature type="binding site" evidence="11">
    <location>
        <begin position="190"/>
        <end position="191"/>
    </location>
    <ligand>
        <name>substrate</name>
    </ligand>
</feature>
<dbReference type="SUPFAM" id="SSF56300">
    <property type="entry name" value="Metallo-dependent phosphatases"/>
    <property type="match status" value="1"/>
</dbReference>
<keyword evidence="15" id="KW-1185">Reference proteome</keyword>
<dbReference type="GO" id="GO:0046872">
    <property type="term" value="F:metal ion binding"/>
    <property type="evidence" value="ECO:0007669"/>
    <property type="project" value="UniProtKB-KW"/>
</dbReference>
<feature type="domain" description="Calcineurin-like phosphoesterase" evidence="13">
    <location>
        <begin position="215"/>
        <end position="356"/>
    </location>
</feature>
<evidence type="ECO:0000259" key="13">
    <source>
        <dbReference type="Pfam" id="PF12850"/>
    </source>
</evidence>
<dbReference type="EMBL" id="CP019699">
    <property type="protein sequence ID" value="AQS55136.1"/>
    <property type="molecule type" value="Genomic_DNA"/>
</dbReference>
<accession>A0A1U9K534</accession>
<dbReference type="GO" id="GO:0009117">
    <property type="term" value="P:nucleotide metabolic process"/>
    <property type="evidence" value="ECO:0007669"/>
    <property type="project" value="UniProtKB-KW"/>
</dbReference>
<dbReference type="InterPro" id="IPR000979">
    <property type="entry name" value="Phosphodiesterase_MJ0936/Vps29"/>
</dbReference>
<dbReference type="Proteomes" id="UP000188603">
    <property type="component" value="Chromosome"/>
</dbReference>
<dbReference type="PANTHER" id="PTHR11067">
    <property type="entry name" value="INOSINE TRIPHOSPHATE PYROPHOSPHATASE/HAM1 PROTEIN"/>
    <property type="match status" value="1"/>
</dbReference>
<feature type="binding site" evidence="11">
    <location>
        <position position="79"/>
    </location>
    <ligand>
        <name>Mg(2+)</name>
        <dbReference type="ChEBI" id="CHEBI:18420"/>
    </ligand>
</feature>
<dbReference type="GO" id="GO:0005829">
    <property type="term" value="C:cytosol"/>
    <property type="evidence" value="ECO:0007669"/>
    <property type="project" value="TreeGrafter"/>
</dbReference>
<dbReference type="FunFam" id="3.90.950.10:FF:000001">
    <property type="entry name" value="dITP/XTP pyrophosphatase"/>
    <property type="match status" value="1"/>
</dbReference>
<dbReference type="Pfam" id="PF12850">
    <property type="entry name" value="Metallophos_2"/>
    <property type="match status" value="1"/>
</dbReference>
<feature type="binding site" evidence="11">
    <location>
        <position position="80"/>
    </location>
    <ligand>
        <name>substrate</name>
    </ligand>
</feature>
<dbReference type="CDD" id="cd00841">
    <property type="entry name" value="MPP_YfcE"/>
    <property type="match status" value="1"/>
</dbReference>
<dbReference type="InterPro" id="IPR029001">
    <property type="entry name" value="ITPase-like_fam"/>
</dbReference>
<feature type="active site" description="Proton acceptor" evidence="11">
    <location>
        <position position="79"/>
    </location>
</feature>
<dbReference type="NCBIfam" id="TIGR00042">
    <property type="entry name" value="RdgB/HAM1 family non-canonical purine NTP pyrophosphatase"/>
    <property type="match status" value="1"/>
</dbReference>
<evidence type="ECO:0000313" key="14">
    <source>
        <dbReference type="EMBL" id="AQS55136.1"/>
    </source>
</evidence>
<dbReference type="GO" id="GO:0009146">
    <property type="term" value="P:purine nucleoside triphosphate catabolic process"/>
    <property type="evidence" value="ECO:0007669"/>
    <property type="project" value="UniProtKB-UniRule"/>
</dbReference>
<dbReference type="Pfam" id="PF01725">
    <property type="entry name" value="Ham1p_like"/>
    <property type="match status" value="1"/>
</dbReference>
<dbReference type="AlphaFoldDB" id="A0A1U9K534"/>
<dbReference type="EC" id="3.6.1.66" evidence="11"/>
<comment type="subunit">
    <text evidence="3 11">Homodimer.</text>
</comment>
<comment type="cofactor">
    <cofactor evidence="11">
        <name>Mg(2+)</name>
        <dbReference type="ChEBI" id="CHEBI:18420"/>
    </cofactor>
    <text evidence="11">Binds 1 Mg(2+) ion per subunit.</text>
</comment>
<dbReference type="GO" id="GO:0036222">
    <property type="term" value="F:XTP diphosphatase activity"/>
    <property type="evidence" value="ECO:0007669"/>
    <property type="project" value="UniProtKB-UniRule"/>
</dbReference>
<keyword evidence="5 11" id="KW-0547">Nucleotide-binding</keyword>